<accession>A0A4S8MPN7</accession>
<evidence type="ECO:0000256" key="3">
    <source>
        <dbReference type="ARBA" id="ARBA00010042"/>
    </source>
</evidence>
<feature type="compositionally biased region" description="Acidic residues" evidence="8">
    <location>
        <begin position="687"/>
        <end position="696"/>
    </location>
</feature>
<gene>
    <name evidence="10" type="ORF">K435DRAFT_714094</name>
</gene>
<feature type="compositionally biased region" description="Low complexity" evidence="8">
    <location>
        <begin position="795"/>
        <end position="810"/>
    </location>
</feature>
<keyword evidence="6" id="KW-0206">Cytoskeleton</keyword>
<feature type="domain" description="Inner centromere protein ARK-binding" evidence="9">
    <location>
        <begin position="1033"/>
        <end position="1089"/>
    </location>
</feature>
<feature type="compositionally biased region" description="Low complexity" evidence="8">
    <location>
        <begin position="473"/>
        <end position="482"/>
    </location>
</feature>
<feature type="region of interest" description="Disordered" evidence="8">
    <location>
        <begin position="595"/>
        <end position="768"/>
    </location>
</feature>
<sequence length="1126" mass="123261">MAQALNLEWANSIRFNMVNDPGRQSFKEQIDMYGYRFLDDYLDNILSKPKQDSGLIDLVKTPSRKKAVSHKAKANPSPSKLRNMITLDGGSSKENELPLNSFQKALLKVKDEEQSSLPFTFPFQSANRQSHYEAILVDPAPVQSSTPVLVEPVNETSATQDNGNPIELSMIMEDDESAEKSRRSIHITSDTNAKSVPDAQEHQSISEPELMDITTSSSADTFYSIPLASPHTNPSTPPSKSPVRDTHPAVVTTTVPEPPPAESESQDVPEVPLPSHDEEMKVSEEAAEEPSYPTLPAPLPLRKSMRAPRDPSMGVALSNPTPGPPLGKRTSWLAKARQVNASEHKPSDGPSGAGRQMSIAGGEYTGSFGVPTSKRKSEDFFGPMAPGAMRQDETERHSKAMKERDIDVAPLKAPKDTPPPERDDTKENDEASQDKIEHVQEDQQLGMLDHFKKTVEGLGARFGKSMGKSSGQAVASALAEARAAAEARVVERNNDEITKTHGPVVAAGRGPTPPPRTDVELSKAVSPKALQQGRLSLSDLAPPQDKSKAPQEVDRVFQLVPPGAKANSPEPKKDVPAFTRPLGNLFDKAAPVFVAPPKPKVGPKVAPKATSPPPTSVFSKPVTMSVGLSPRLGSPKHGGLLTAHSTTESIQSTGSEQLFGSQEPPSWMTSTQDTEYDDSQPQKPLEQLDDDDDSWPMDEKLPEGMQWPVSMNFSEGDSMTWSSSNPTQTHRLDTEDLGRAGQSEPPEERDPPSTVPGSFHMDVDDDDDEEVEEIIDLAASKSTVSLVDPSKIPRSETAMSMSSTSSTQSSNIGFFGQATKLVSSVLGSGKKVKPEVKSLQLAAAAAKKEQEEKEKKAAVMKNMENRRQQALQRKAEEEKTRKVEEERKIKEEAERRKREREDQTDKRPLKLNSSLRKDEEPANKTRKLELKKPVTKVPLSSSTKTTFKPALKQSSSTINHPPIAGSSSKVPNPAPAPQKAKGKAPVKGVNLDDDVSQPSHLLQNQMAARARAQLEAAQQSEPPIPSESIELPDVNSEYSDSDDEDRVKTFDPPDWAQSPELHQALQNQSSINPDDIFGAVRPLRMEEIFRTRTSRFRARTSSANWSGSDRLTVEEEREYARRMGFR</sequence>
<feature type="compositionally biased region" description="Low complexity" evidence="8">
    <location>
        <begin position="977"/>
        <end position="989"/>
    </location>
</feature>
<dbReference type="GO" id="GO:0007059">
    <property type="term" value="P:chromosome segregation"/>
    <property type="evidence" value="ECO:0007669"/>
    <property type="project" value="UniProtKB-KW"/>
</dbReference>
<evidence type="ECO:0000259" key="9">
    <source>
        <dbReference type="Pfam" id="PF03941"/>
    </source>
</evidence>
<feature type="region of interest" description="Disordered" evidence="8">
    <location>
        <begin position="841"/>
        <end position="1074"/>
    </location>
</feature>
<dbReference type="Gene3D" id="6.10.250.2990">
    <property type="match status" value="1"/>
</dbReference>
<evidence type="ECO:0000256" key="6">
    <source>
        <dbReference type="ARBA" id="ARBA00023212"/>
    </source>
</evidence>
<dbReference type="InterPro" id="IPR005635">
    <property type="entry name" value="Inner_centromere_prot_ARK-bd"/>
</dbReference>
<name>A0A4S8MPN7_DENBC</name>
<dbReference type="OrthoDB" id="6123at2759"/>
<keyword evidence="11" id="KW-1185">Reference proteome</keyword>
<dbReference type="Pfam" id="PF03941">
    <property type="entry name" value="INCENP_ARK-bind"/>
    <property type="match status" value="1"/>
</dbReference>
<dbReference type="AlphaFoldDB" id="A0A4S8MPN7"/>
<comment type="subcellular location">
    <subcellularLocation>
        <location evidence="2">Cytoplasm</location>
        <location evidence="2">Cytoskeleton</location>
        <location evidence="2">Spindle</location>
    </subcellularLocation>
    <subcellularLocation>
        <location evidence="1">Nucleus</location>
    </subcellularLocation>
</comment>
<dbReference type="EMBL" id="ML179052">
    <property type="protein sequence ID" value="THV04963.1"/>
    <property type="molecule type" value="Genomic_DNA"/>
</dbReference>
<evidence type="ECO:0000313" key="11">
    <source>
        <dbReference type="Proteomes" id="UP000297245"/>
    </source>
</evidence>
<feature type="compositionally biased region" description="Basic and acidic residues" evidence="8">
    <location>
        <begin position="915"/>
        <end position="932"/>
    </location>
</feature>
<keyword evidence="7" id="KW-0539">Nucleus</keyword>
<evidence type="ECO:0000256" key="7">
    <source>
        <dbReference type="ARBA" id="ARBA00023242"/>
    </source>
</evidence>
<feature type="region of interest" description="Disordered" evidence="8">
    <location>
        <begin position="788"/>
        <end position="811"/>
    </location>
</feature>
<keyword evidence="5" id="KW-0159">Chromosome partition</keyword>
<feature type="region of interest" description="Disordered" evidence="8">
    <location>
        <begin position="223"/>
        <end position="447"/>
    </location>
</feature>
<evidence type="ECO:0000256" key="4">
    <source>
        <dbReference type="ARBA" id="ARBA00022490"/>
    </source>
</evidence>
<feature type="compositionally biased region" description="Basic and acidic residues" evidence="8">
    <location>
        <begin position="275"/>
        <end position="284"/>
    </location>
</feature>
<reference evidence="10 11" key="1">
    <citation type="journal article" date="2019" name="Nat. Ecol. Evol.">
        <title>Megaphylogeny resolves global patterns of mushroom evolution.</title>
        <authorList>
            <person name="Varga T."/>
            <person name="Krizsan K."/>
            <person name="Foldi C."/>
            <person name="Dima B."/>
            <person name="Sanchez-Garcia M."/>
            <person name="Sanchez-Ramirez S."/>
            <person name="Szollosi G.J."/>
            <person name="Szarkandi J.G."/>
            <person name="Papp V."/>
            <person name="Albert L."/>
            <person name="Andreopoulos W."/>
            <person name="Angelini C."/>
            <person name="Antonin V."/>
            <person name="Barry K.W."/>
            <person name="Bougher N.L."/>
            <person name="Buchanan P."/>
            <person name="Buyck B."/>
            <person name="Bense V."/>
            <person name="Catcheside P."/>
            <person name="Chovatia M."/>
            <person name="Cooper J."/>
            <person name="Damon W."/>
            <person name="Desjardin D."/>
            <person name="Finy P."/>
            <person name="Geml J."/>
            <person name="Haridas S."/>
            <person name="Hughes K."/>
            <person name="Justo A."/>
            <person name="Karasinski D."/>
            <person name="Kautmanova I."/>
            <person name="Kiss B."/>
            <person name="Kocsube S."/>
            <person name="Kotiranta H."/>
            <person name="LaButti K.M."/>
            <person name="Lechner B.E."/>
            <person name="Liimatainen K."/>
            <person name="Lipzen A."/>
            <person name="Lukacs Z."/>
            <person name="Mihaltcheva S."/>
            <person name="Morgado L.N."/>
            <person name="Niskanen T."/>
            <person name="Noordeloos M.E."/>
            <person name="Ohm R.A."/>
            <person name="Ortiz-Santana B."/>
            <person name="Ovrebo C."/>
            <person name="Racz N."/>
            <person name="Riley R."/>
            <person name="Savchenko A."/>
            <person name="Shiryaev A."/>
            <person name="Soop K."/>
            <person name="Spirin V."/>
            <person name="Szebenyi C."/>
            <person name="Tomsovsky M."/>
            <person name="Tulloss R.E."/>
            <person name="Uehling J."/>
            <person name="Grigoriev I.V."/>
            <person name="Vagvolgyi C."/>
            <person name="Papp T."/>
            <person name="Martin F.M."/>
            <person name="Miettinen O."/>
            <person name="Hibbett D.S."/>
            <person name="Nagy L.G."/>
        </authorList>
    </citation>
    <scope>NUCLEOTIDE SEQUENCE [LARGE SCALE GENOMIC DNA]</scope>
    <source>
        <strain evidence="10 11">CBS 962.96</strain>
    </source>
</reference>
<evidence type="ECO:0000256" key="5">
    <source>
        <dbReference type="ARBA" id="ARBA00022829"/>
    </source>
</evidence>
<feature type="region of interest" description="Disordered" evidence="8">
    <location>
        <begin position="175"/>
        <end position="208"/>
    </location>
</feature>
<dbReference type="PANTHER" id="PTHR13142">
    <property type="entry name" value="INNER CENTROMERE PROTEIN"/>
    <property type="match status" value="1"/>
</dbReference>
<feature type="compositionally biased region" description="Polar residues" evidence="8">
    <location>
        <begin position="938"/>
        <end position="959"/>
    </location>
</feature>
<proteinExistence type="inferred from homology"/>
<evidence type="ECO:0000256" key="1">
    <source>
        <dbReference type="ARBA" id="ARBA00004123"/>
    </source>
</evidence>
<feature type="compositionally biased region" description="Low complexity" evidence="8">
    <location>
        <begin position="1005"/>
        <end position="1029"/>
    </location>
</feature>
<keyword evidence="4" id="KW-0963">Cytoplasm</keyword>
<dbReference type="Proteomes" id="UP000297245">
    <property type="component" value="Unassembled WGS sequence"/>
</dbReference>
<evidence type="ECO:0000256" key="2">
    <source>
        <dbReference type="ARBA" id="ARBA00004186"/>
    </source>
</evidence>
<dbReference type="GO" id="GO:0005819">
    <property type="term" value="C:spindle"/>
    <property type="evidence" value="ECO:0007669"/>
    <property type="project" value="UniProtKB-SubCell"/>
</dbReference>
<evidence type="ECO:0000256" key="8">
    <source>
        <dbReference type="SAM" id="MobiDB-lite"/>
    </source>
</evidence>
<comment type="similarity">
    <text evidence="3">Belongs to the INCENP family.</text>
</comment>
<protein>
    <recommendedName>
        <fullName evidence="9">Inner centromere protein ARK-binding domain-containing protein</fullName>
    </recommendedName>
</protein>
<feature type="region of interest" description="Disordered" evidence="8">
    <location>
        <begin position="473"/>
        <end position="552"/>
    </location>
</feature>
<feature type="region of interest" description="Disordered" evidence="8">
    <location>
        <begin position="561"/>
        <end position="580"/>
    </location>
</feature>
<dbReference type="GO" id="GO:0005634">
    <property type="term" value="C:nucleus"/>
    <property type="evidence" value="ECO:0007669"/>
    <property type="project" value="UniProtKB-SubCell"/>
</dbReference>
<dbReference type="PANTHER" id="PTHR13142:SF1">
    <property type="entry name" value="INNER CENTROMERE PROTEIN"/>
    <property type="match status" value="1"/>
</dbReference>
<evidence type="ECO:0000313" key="10">
    <source>
        <dbReference type="EMBL" id="THV04963.1"/>
    </source>
</evidence>
<feature type="compositionally biased region" description="Basic and acidic residues" evidence="8">
    <location>
        <begin position="483"/>
        <end position="499"/>
    </location>
</feature>
<feature type="compositionally biased region" description="Polar residues" evidence="8">
    <location>
        <begin position="643"/>
        <end position="673"/>
    </location>
</feature>
<feature type="compositionally biased region" description="Polar residues" evidence="8">
    <location>
        <begin position="709"/>
        <end position="729"/>
    </location>
</feature>
<feature type="compositionally biased region" description="Basic and acidic residues" evidence="8">
    <location>
        <begin position="390"/>
        <end position="441"/>
    </location>
</feature>
<organism evidence="10 11">
    <name type="scientific">Dendrothele bispora (strain CBS 962.96)</name>
    <dbReference type="NCBI Taxonomy" id="1314807"/>
    <lineage>
        <taxon>Eukaryota</taxon>
        <taxon>Fungi</taxon>
        <taxon>Dikarya</taxon>
        <taxon>Basidiomycota</taxon>
        <taxon>Agaricomycotina</taxon>
        <taxon>Agaricomycetes</taxon>
        <taxon>Agaricomycetidae</taxon>
        <taxon>Agaricales</taxon>
        <taxon>Agaricales incertae sedis</taxon>
        <taxon>Dendrothele</taxon>
    </lineage>
</organism>
<feature type="compositionally biased region" description="Basic and acidic residues" evidence="8">
    <location>
        <begin position="846"/>
        <end position="908"/>
    </location>
</feature>